<evidence type="ECO:0000259" key="10">
    <source>
        <dbReference type="PROSITE" id="PS50893"/>
    </source>
</evidence>
<dbReference type="GO" id="GO:0015833">
    <property type="term" value="P:peptide transport"/>
    <property type="evidence" value="ECO:0007669"/>
    <property type="project" value="InterPro"/>
</dbReference>
<dbReference type="Proteomes" id="UP001305702">
    <property type="component" value="Chromosome"/>
</dbReference>
<keyword evidence="3" id="KW-0813">Transport</keyword>
<dbReference type="InterPro" id="IPR050388">
    <property type="entry name" value="ABC_Ni/Peptide_Import"/>
</dbReference>
<name>A0AA96L9H0_9BACL</name>
<keyword evidence="7 11" id="KW-0067">ATP-binding</keyword>
<evidence type="ECO:0000256" key="1">
    <source>
        <dbReference type="ARBA" id="ARBA00004202"/>
    </source>
</evidence>
<keyword evidence="9" id="KW-0472">Membrane</keyword>
<feature type="domain" description="ABC transporter" evidence="10">
    <location>
        <begin position="13"/>
        <end position="273"/>
    </location>
</feature>
<dbReference type="InterPro" id="IPR003439">
    <property type="entry name" value="ABC_transporter-like_ATP-bd"/>
</dbReference>
<dbReference type="Gene3D" id="3.40.50.300">
    <property type="entry name" value="P-loop containing nucleotide triphosphate hydrolases"/>
    <property type="match status" value="1"/>
</dbReference>
<dbReference type="SMART" id="SM00382">
    <property type="entry name" value="AAA"/>
    <property type="match status" value="1"/>
</dbReference>
<evidence type="ECO:0000313" key="11">
    <source>
        <dbReference type="EMBL" id="WNQ09486.1"/>
    </source>
</evidence>
<dbReference type="PANTHER" id="PTHR43297:SF14">
    <property type="entry name" value="ATPASE AAA-TYPE CORE DOMAIN-CONTAINING PROTEIN"/>
    <property type="match status" value="1"/>
</dbReference>
<evidence type="ECO:0000313" key="12">
    <source>
        <dbReference type="Proteomes" id="UP001305702"/>
    </source>
</evidence>
<dbReference type="PROSITE" id="PS00211">
    <property type="entry name" value="ABC_TRANSPORTER_1"/>
    <property type="match status" value="1"/>
</dbReference>
<dbReference type="NCBIfam" id="TIGR01727">
    <property type="entry name" value="oligo_HPY"/>
    <property type="match status" value="1"/>
</dbReference>
<reference evidence="11 12" key="1">
    <citation type="submission" date="2022-02" db="EMBL/GenBank/DDBJ databases">
        <title>Paenibacillus sp. MBLB1776 Whole Genome Shotgun Sequencing.</title>
        <authorList>
            <person name="Hwang C.Y."/>
            <person name="Cho E.-S."/>
            <person name="Seo M.-J."/>
        </authorList>
    </citation>
    <scope>NUCLEOTIDE SEQUENCE [LARGE SCALE GENOMIC DNA]</scope>
    <source>
        <strain evidence="11 12">MBLB1776</strain>
    </source>
</reference>
<dbReference type="FunFam" id="3.40.50.300:FF:000016">
    <property type="entry name" value="Oligopeptide ABC transporter ATP-binding component"/>
    <property type="match status" value="1"/>
</dbReference>
<dbReference type="InterPro" id="IPR027417">
    <property type="entry name" value="P-loop_NTPase"/>
</dbReference>
<accession>A0AA96L9H0</accession>
<comment type="similarity">
    <text evidence="2">Belongs to the ABC transporter superfamily.</text>
</comment>
<evidence type="ECO:0000256" key="5">
    <source>
        <dbReference type="ARBA" id="ARBA00022519"/>
    </source>
</evidence>
<dbReference type="GO" id="GO:0005886">
    <property type="term" value="C:plasma membrane"/>
    <property type="evidence" value="ECO:0007669"/>
    <property type="project" value="UniProtKB-SubCell"/>
</dbReference>
<dbReference type="KEGG" id="paun:MJA45_17840"/>
<dbReference type="GO" id="GO:0005524">
    <property type="term" value="F:ATP binding"/>
    <property type="evidence" value="ECO:0007669"/>
    <property type="project" value="UniProtKB-KW"/>
</dbReference>
<dbReference type="InterPro" id="IPR003593">
    <property type="entry name" value="AAA+_ATPase"/>
</dbReference>
<sequence>MKGNTAEADAVILEMKDVKVHFHLDEGVLKAVDGIDLRIKRGKTLGIVGESGCGKSVTSQALLRIVPSPGRVEGEIKLKRMRPEGGLEEVDLIRLDPRGKEIRDIRGGEIAMIFQEPMKAFSPIHTIGNQIMEAILLHETDDKEEAYRIGVEILRKVGMSNPEQRMGEYPHQLSGGMRQRAMIAMALSCHPSVLIADEPTTALDVTVQAQVLQLINDLKESRDTSVIFITHDLGVIAEMSDDVAVMYLGKVVEYTDVDTLFHAPKHPYTKALLNSIPTIGRGNRRLESIEGTVPFPMNLPKGCGFYTRCKHAVDGMCNREDIPLTEIEEGHFVRCVLVGGQDARKEAVR</sequence>
<dbReference type="AlphaFoldDB" id="A0AA96L9H0"/>
<evidence type="ECO:0000256" key="6">
    <source>
        <dbReference type="ARBA" id="ARBA00022741"/>
    </source>
</evidence>
<evidence type="ECO:0000256" key="4">
    <source>
        <dbReference type="ARBA" id="ARBA00022475"/>
    </source>
</evidence>
<dbReference type="Pfam" id="PF00005">
    <property type="entry name" value="ABC_tran"/>
    <property type="match status" value="1"/>
</dbReference>
<dbReference type="RefSeq" id="WP_315603258.1">
    <property type="nucleotide sequence ID" value="NZ_CP130318.1"/>
</dbReference>
<dbReference type="Pfam" id="PF08352">
    <property type="entry name" value="oligo_HPY"/>
    <property type="match status" value="1"/>
</dbReference>
<dbReference type="PROSITE" id="PS50893">
    <property type="entry name" value="ABC_TRANSPORTER_2"/>
    <property type="match status" value="1"/>
</dbReference>
<dbReference type="SUPFAM" id="SSF52540">
    <property type="entry name" value="P-loop containing nucleoside triphosphate hydrolases"/>
    <property type="match status" value="1"/>
</dbReference>
<evidence type="ECO:0000256" key="8">
    <source>
        <dbReference type="ARBA" id="ARBA00022967"/>
    </source>
</evidence>
<evidence type="ECO:0000256" key="2">
    <source>
        <dbReference type="ARBA" id="ARBA00005417"/>
    </source>
</evidence>
<dbReference type="CDD" id="cd03257">
    <property type="entry name" value="ABC_NikE_OppD_transporters"/>
    <property type="match status" value="1"/>
</dbReference>
<organism evidence="11 12">
    <name type="scientific">Paenibacillus aurantius</name>
    <dbReference type="NCBI Taxonomy" id="2918900"/>
    <lineage>
        <taxon>Bacteria</taxon>
        <taxon>Bacillati</taxon>
        <taxon>Bacillota</taxon>
        <taxon>Bacilli</taxon>
        <taxon>Bacillales</taxon>
        <taxon>Paenibacillaceae</taxon>
        <taxon>Paenibacillus</taxon>
    </lineage>
</organism>
<dbReference type="InterPro" id="IPR017871">
    <property type="entry name" value="ABC_transporter-like_CS"/>
</dbReference>
<comment type="subcellular location">
    <subcellularLocation>
        <location evidence="1">Cell membrane</location>
        <topology evidence="1">Peripheral membrane protein</topology>
    </subcellularLocation>
</comment>
<dbReference type="PANTHER" id="PTHR43297">
    <property type="entry name" value="OLIGOPEPTIDE TRANSPORT ATP-BINDING PROTEIN APPD"/>
    <property type="match status" value="1"/>
</dbReference>
<keyword evidence="6" id="KW-0547">Nucleotide-binding</keyword>
<keyword evidence="12" id="KW-1185">Reference proteome</keyword>
<protein>
    <submittedName>
        <fullName evidence="11">ABC transporter ATP-binding protein</fullName>
    </submittedName>
</protein>
<dbReference type="EMBL" id="CP130318">
    <property type="protein sequence ID" value="WNQ09486.1"/>
    <property type="molecule type" value="Genomic_DNA"/>
</dbReference>
<keyword evidence="5" id="KW-0997">Cell inner membrane</keyword>
<dbReference type="GO" id="GO:0016887">
    <property type="term" value="F:ATP hydrolysis activity"/>
    <property type="evidence" value="ECO:0007669"/>
    <property type="project" value="InterPro"/>
</dbReference>
<dbReference type="InterPro" id="IPR013563">
    <property type="entry name" value="Oligopep_ABC_C"/>
</dbReference>
<gene>
    <name evidence="11" type="ORF">MJA45_17840</name>
</gene>
<proteinExistence type="inferred from homology"/>
<evidence type="ECO:0000256" key="9">
    <source>
        <dbReference type="ARBA" id="ARBA00023136"/>
    </source>
</evidence>
<keyword evidence="8" id="KW-1278">Translocase</keyword>
<evidence type="ECO:0000256" key="3">
    <source>
        <dbReference type="ARBA" id="ARBA00022448"/>
    </source>
</evidence>
<evidence type="ECO:0000256" key="7">
    <source>
        <dbReference type="ARBA" id="ARBA00022840"/>
    </source>
</evidence>
<keyword evidence="4" id="KW-1003">Cell membrane</keyword>